<feature type="transmembrane region" description="Helical" evidence="7">
    <location>
        <begin position="386"/>
        <end position="405"/>
    </location>
</feature>
<dbReference type="EMBL" id="CP012801">
    <property type="protein sequence ID" value="ALJ59194.1"/>
    <property type="molecule type" value="Genomic_DNA"/>
</dbReference>
<dbReference type="InterPro" id="IPR005495">
    <property type="entry name" value="LptG/LptF_permease"/>
</dbReference>
<dbReference type="eggNOG" id="COG0795">
    <property type="taxonomic scope" value="Bacteria"/>
</dbReference>
<evidence type="ECO:0000256" key="4">
    <source>
        <dbReference type="ARBA" id="ARBA00022989"/>
    </source>
</evidence>
<feature type="transmembrane region" description="Helical" evidence="7">
    <location>
        <begin position="411"/>
        <end position="429"/>
    </location>
</feature>
<gene>
    <name evidence="8" type="ORF">BcellWH2_01948</name>
</gene>
<organism evidence="8 9">
    <name type="scientific">Bacteroides cellulosilyticus</name>
    <dbReference type="NCBI Taxonomy" id="246787"/>
    <lineage>
        <taxon>Bacteria</taxon>
        <taxon>Pseudomonadati</taxon>
        <taxon>Bacteroidota</taxon>
        <taxon>Bacteroidia</taxon>
        <taxon>Bacteroidales</taxon>
        <taxon>Bacteroidaceae</taxon>
        <taxon>Bacteroides</taxon>
    </lineage>
</organism>
<evidence type="ECO:0000256" key="6">
    <source>
        <dbReference type="SAM" id="Coils"/>
    </source>
</evidence>
<comment type="subcellular location">
    <subcellularLocation>
        <location evidence="1">Cell membrane</location>
        <topology evidence="1">Multi-pass membrane protein</topology>
    </subcellularLocation>
</comment>
<dbReference type="PANTHER" id="PTHR33529:SF6">
    <property type="entry name" value="YJGP_YJGQ FAMILY PERMEASE"/>
    <property type="match status" value="1"/>
</dbReference>
<feature type="transmembrane region" description="Helical" evidence="7">
    <location>
        <begin position="441"/>
        <end position="463"/>
    </location>
</feature>
<dbReference type="PATRIC" id="fig|246787.4.peg.2006"/>
<dbReference type="AlphaFoldDB" id="A0A0P0GMV3"/>
<keyword evidence="4 7" id="KW-1133">Transmembrane helix</keyword>
<proteinExistence type="predicted"/>
<dbReference type="GO" id="GO:0015920">
    <property type="term" value="P:lipopolysaccharide transport"/>
    <property type="evidence" value="ECO:0007669"/>
    <property type="project" value="TreeGrafter"/>
</dbReference>
<reference evidence="8 9" key="1">
    <citation type="journal article" date="2015" name="Science">
        <title>Genetic determinants of in vivo fitness and diet responsiveness in multiple human gut Bacteroides.</title>
        <authorList>
            <person name="Wu M."/>
            <person name="McNulty N.P."/>
            <person name="Rodionov D.A."/>
            <person name="Khoroshkin M.S."/>
            <person name="Griffin N.W."/>
            <person name="Cheng J."/>
            <person name="Latreille P."/>
            <person name="Kerstetter R.A."/>
            <person name="Terrapon N."/>
            <person name="Henrissat B."/>
            <person name="Osterman A.L."/>
            <person name="Gordon J.I."/>
        </authorList>
    </citation>
    <scope>NUCLEOTIDE SEQUENCE [LARGE SCALE GENOMIC DNA]</scope>
    <source>
        <strain evidence="8 9">WH2</strain>
    </source>
</reference>
<keyword evidence="6" id="KW-0175">Coiled coil</keyword>
<protein>
    <submittedName>
        <fullName evidence="8">Putative permease YjgP/YjgQ family protein</fullName>
    </submittedName>
</protein>
<dbReference type="KEGG" id="bcel:BcellWH2_01948"/>
<feature type="transmembrane region" description="Helical" evidence="7">
    <location>
        <begin position="111"/>
        <end position="129"/>
    </location>
</feature>
<dbReference type="PANTHER" id="PTHR33529">
    <property type="entry name" value="SLR0882 PROTEIN-RELATED"/>
    <property type="match status" value="1"/>
</dbReference>
<feature type="transmembrane region" description="Helical" evidence="7">
    <location>
        <begin position="20"/>
        <end position="44"/>
    </location>
</feature>
<sequence>MSSLHETSKMLRIKKLDIFILKSFCMLFMGTFFICLFIFMMQFLWKYVDEMVGKGLEMSVLAQFFFYSALTLVPASLPLAILLAALITFGNFGERFELLAMKAAGISLLKIMRPLIVFIIFICGVSFYFQNVIGPKAQTKLWTLLISMKQKSPELDIPEGVFYDEIDGYNLYVKHKNRKTGMLYDVLIYNFEKGFENAQIIKSDSGRLEMTADKQHLYLHLYSGEQFENLKSQNMNQKNVPYRREAFREKHAIIEFNSDFNMVDAGIMSNQSNSKDMAMLQAGIDSMRVQNDSVGRVYFKEAMNGTYKISADLKKADTLKIEQAHLGEYNVDSLFNVATLSQKQKIISTAVNRAESAGSDWSVKSYSMSQTDTSLRRHMTSWHEKLTLSVACLIFFFIGAPLGGIIRKGGLGMPVVVSVLIFIIYYIINNTGYKMARDGQWVVWMGMWTSTAILAPLGAFLTYKSNNDSVVLNADAYVSWFKKIVGIRSVRHLFRKEVIIHDPDYTHLPADLQALSADCRAYAERKALKRAPNYFKLWMADSIDEEIEDINERLEKLVEEMSNTKSVHLLNALNNYPIIPVHAHLRPFRNYWLNMACGLLVPIGLFFYFRIWAFRIRLNKDMERIIKTNEDIQKIIETNLK</sequence>
<name>A0A0P0GMV3_9BACE</name>
<evidence type="ECO:0000256" key="1">
    <source>
        <dbReference type="ARBA" id="ARBA00004651"/>
    </source>
</evidence>
<dbReference type="STRING" id="246787.BcellWH2_01948"/>
<evidence type="ECO:0000256" key="2">
    <source>
        <dbReference type="ARBA" id="ARBA00022475"/>
    </source>
</evidence>
<dbReference type="GO" id="GO:0043190">
    <property type="term" value="C:ATP-binding cassette (ABC) transporter complex"/>
    <property type="evidence" value="ECO:0007669"/>
    <property type="project" value="TreeGrafter"/>
</dbReference>
<dbReference type="Proteomes" id="UP000061809">
    <property type="component" value="Chromosome"/>
</dbReference>
<accession>A0A0P0GMV3</accession>
<evidence type="ECO:0000313" key="8">
    <source>
        <dbReference type="EMBL" id="ALJ59194.1"/>
    </source>
</evidence>
<evidence type="ECO:0000313" key="9">
    <source>
        <dbReference type="Proteomes" id="UP000061809"/>
    </source>
</evidence>
<dbReference type="Pfam" id="PF03739">
    <property type="entry name" value="LptF_LptG"/>
    <property type="match status" value="1"/>
</dbReference>
<feature type="transmembrane region" description="Helical" evidence="7">
    <location>
        <begin position="64"/>
        <end position="91"/>
    </location>
</feature>
<keyword evidence="3 7" id="KW-0812">Transmembrane</keyword>
<feature type="coiled-coil region" evidence="6">
    <location>
        <begin position="540"/>
        <end position="567"/>
    </location>
</feature>
<keyword evidence="2" id="KW-1003">Cell membrane</keyword>
<feature type="transmembrane region" description="Helical" evidence="7">
    <location>
        <begin position="591"/>
        <end position="614"/>
    </location>
</feature>
<evidence type="ECO:0000256" key="7">
    <source>
        <dbReference type="SAM" id="Phobius"/>
    </source>
</evidence>
<evidence type="ECO:0000256" key="5">
    <source>
        <dbReference type="ARBA" id="ARBA00023136"/>
    </source>
</evidence>
<keyword evidence="5 7" id="KW-0472">Membrane</keyword>
<evidence type="ECO:0000256" key="3">
    <source>
        <dbReference type="ARBA" id="ARBA00022692"/>
    </source>
</evidence>